<dbReference type="EMBL" id="CAXHTB010000016">
    <property type="protein sequence ID" value="CAL0322250.1"/>
    <property type="molecule type" value="Genomic_DNA"/>
</dbReference>
<protein>
    <submittedName>
        <fullName evidence="3">Uncharacterized protein</fullName>
    </submittedName>
</protein>
<dbReference type="AlphaFoldDB" id="A0AAV1XKN3"/>
<sequence>MHAKTDSEITSLSASYSVRSPPRGPLYYVQSPPPDSHDSDKIHTTASFHSTPLASPHNYYSVPLHHHKDYNEPWNQIDIIDQSFLEDEDPHNNTPSRRCYFLAFVVGFLLLFTLFSLILLGVSRAMKPKIFVKCISFESFDFHGGFMIPYLYFDPSFDVLV</sequence>
<organism evidence="3 4">
    <name type="scientific">Lupinus luteus</name>
    <name type="common">European yellow lupine</name>
    <dbReference type="NCBI Taxonomy" id="3873"/>
    <lineage>
        <taxon>Eukaryota</taxon>
        <taxon>Viridiplantae</taxon>
        <taxon>Streptophyta</taxon>
        <taxon>Embryophyta</taxon>
        <taxon>Tracheophyta</taxon>
        <taxon>Spermatophyta</taxon>
        <taxon>Magnoliopsida</taxon>
        <taxon>eudicotyledons</taxon>
        <taxon>Gunneridae</taxon>
        <taxon>Pentapetalae</taxon>
        <taxon>rosids</taxon>
        <taxon>fabids</taxon>
        <taxon>Fabales</taxon>
        <taxon>Fabaceae</taxon>
        <taxon>Papilionoideae</taxon>
        <taxon>50 kb inversion clade</taxon>
        <taxon>genistoids sensu lato</taxon>
        <taxon>core genistoids</taxon>
        <taxon>Genisteae</taxon>
        <taxon>Lupinus</taxon>
    </lineage>
</organism>
<keyword evidence="4" id="KW-1185">Reference proteome</keyword>
<evidence type="ECO:0000313" key="3">
    <source>
        <dbReference type="EMBL" id="CAL0322250.1"/>
    </source>
</evidence>
<evidence type="ECO:0000256" key="1">
    <source>
        <dbReference type="SAM" id="MobiDB-lite"/>
    </source>
</evidence>
<comment type="caution">
    <text evidence="3">The sequence shown here is derived from an EMBL/GenBank/DDBJ whole genome shotgun (WGS) entry which is preliminary data.</text>
</comment>
<name>A0AAV1XKN3_LUPLU</name>
<keyword evidence="2" id="KW-1133">Transmembrane helix</keyword>
<evidence type="ECO:0000256" key="2">
    <source>
        <dbReference type="SAM" id="Phobius"/>
    </source>
</evidence>
<gene>
    <name evidence="3" type="ORF">LLUT_LOCUS23310</name>
</gene>
<feature type="transmembrane region" description="Helical" evidence="2">
    <location>
        <begin position="100"/>
        <end position="122"/>
    </location>
</feature>
<proteinExistence type="predicted"/>
<keyword evidence="2" id="KW-0812">Transmembrane</keyword>
<evidence type="ECO:0000313" key="4">
    <source>
        <dbReference type="Proteomes" id="UP001497480"/>
    </source>
</evidence>
<feature type="region of interest" description="Disordered" evidence="1">
    <location>
        <begin position="1"/>
        <end position="24"/>
    </location>
</feature>
<reference evidence="3 4" key="1">
    <citation type="submission" date="2024-03" db="EMBL/GenBank/DDBJ databases">
        <authorList>
            <person name="Martinez-Hernandez J."/>
        </authorList>
    </citation>
    <scope>NUCLEOTIDE SEQUENCE [LARGE SCALE GENOMIC DNA]</scope>
</reference>
<keyword evidence="2" id="KW-0472">Membrane</keyword>
<accession>A0AAV1XKN3</accession>
<dbReference type="Proteomes" id="UP001497480">
    <property type="component" value="Unassembled WGS sequence"/>
</dbReference>
<feature type="compositionally biased region" description="Polar residues" evidence="1">
    <location>
        <begin position="8"/>
        <end position="18"/>
    </location>
</feature>